<keyword evidence="2" id="KW-1015">Disulfide bond</keyword>
<feature type="domain" description="Ig-like" evidence="3">
    <location>
        <begin position="8"/>
        <end position="105"/>
    </location>
</feature>
<dbReference type="EMBL" id="RXIC02000024">
    <property type="protein sequence ID" value="KAB1210084.1"/>
    <property type="molecule type" value="Genomic_DNA"/>
</dbReference>
<comment type="caution">
    <text evidence="4">The sequence shown here is derived from an EMBL/GenBank/DDBJ whole genome shotgun (WGS) entry which is preliminary data.</text>
</comment>
<dbReference type="SUPFAM" id="SSF51110">
    <property type="entry name" value="alpha-D-mannose-specific plant lectins"/>
    <property type="match status" value="1"/>
</dbReference>
<keyword evidence="1" id="KW-0732">Signal</keyword>
<dbReference type="PROSITE" id="PS50835">
    <property type="entry name" value="IG_LIKE"/>
    <property type="match status" value="1"/>
</dbReference>
<organism evidence="4 5">
    <name type="scientific">Morella rubra</name>
    <name type="common">Chinese bayberry</name>
    <dbReference type="NCBI Taxonomy" id="262757"/>
    <lineage>
        <taxon>Eukaryota</taxon>
        <taxon>Viridiplantae</taxon>
        <taxon>Streptophyta</taxon>
        <taxon>Embryophyta</taxon>
        <taxon>Tracheophyta</taxon>
        <taxon>Spermatophyta</taxon>
        <taxon>Magnoliopsida</taxon>
        <taxon>eudicotyledons</taxon>
        <taxon>Gunneridae</taxon>
        <taxon>Pentapetalae</taxon>
        <taxon>rosids</taxon>
        <taxon>fabids</taxon>
        <taxon>Fagales</taxon>
        <taxon>Myricaceae</taxon>
        <taxon>Morella</taxon>
    </lineage>
</organism>
<dbReference type="InterPro" id="IPR007110">
    <property type="entry name" value="Ig-like_dom"/>
</dbReference>
<gene>
    <name evidence="4" type="ORF">CJ030_MR6G011340</name>
</gene>
<accession>A0A6A1VBE6</accession>
<proteinExistence type="predicted"/>
<evidence type="ECO:0000313" key="5">
    <source>
        <dbReference type="Proteomes" id="UP000516437"/>
    </source>
</evidence>
<reference evidence="4 5" key="1">
    <citation type="journal article" date="2019" name="Plant Biotechnol. J.">
        <title>The red bayberry genome and genetic basis of sex determination.</title>
        <authorList>
            <person name="Jia H.M."/>
            <person name="Jia H.J."/>
            <person name="Cai Q.L."/>
            <person name="Wang Y."/>
            <person name="Zhao H.B."/>
            <person name="Yang W.F."/>
            <person name="Wang G.Y."/>
            <person name="Li Y.H."/>
            <person name="Zhan D.L."/>
            <person name="Shen Y.T."/>
            <person name="Niu Q.F."/>
            <person name="Chang L."/>
            <person name="Qiu J."/>
            <person name="Zhao L."/>
            <person name="Xie H.B."/>
            <person name="Fu W.Y."/>
            <person name="Jin J."/>
            <person name="Li X.W."/>
            <person name="Jiao Y."/>
            <person name="Zhou C.C."/>
            <person name="Tu T."/>
            <person name="Chai C.Y."/>
            <person name="Gao J.L."/>
            <person name="Fan L.J."/>
            <person name="van de Weg E."/>
            <person name="Wang J.Y."/>
            <person name="Gao Z.S."/>
        </authorList>
    </citation>
    <scope>NUCLEOTIDE SEQUENCE [LARGE SCALE GENOMIC DNA]</scope>
    <source>
        <tissue evidence="4">Leaves</tissue>
    </source>
</reference>
<sequence>MWGTSAEPLASITDKQPRYAEMGKKITSTFFCNAKPKNKNQPKGSSRPQKFVGIWYAWDPHTVVWVANRDAPVFNDSNAAFGIAEDGNLKCKAYSYQAAENRTVRGDIITNNVCWTWSEDPSNLREEYAKGGRNLSVRVAKYEIESTRRSCEPCGTYMIPYPLSTSNSCGDPRYFSFDCDASAGQVSFKAPSGTYRVASIDPNTRKFVIQVKLTNFDWYARNAWQPNLSLPFRVAGTADLGNSVSAYNYGKEISWDPPLEPTCTSAADCNDWPQSTCNATSLIYKFLHASSRL</sequence>
<name>A0A6A1VBE6_9ROSI</name>
<dbReference type="Proteomes" id="UP000516437">
    <property type="component" value="Chromosome 6"/>
</dbReference>
<dbReference type="InterPro" id="IPR036426">
    <property type="entry name" value="Bulb-type_lectin_dom_sf"/>
</dbReference>
<dbReference type="PANTHER" id="PTHR33355:SF14">
    <property type="entry name" value="WALL-ASSOCIATED RECEPTOR KINASE GALACTURONAN-BINDING DOMAIN-CONTAINING PROTEIN"/>
    <property type="match status" value="1"/>
</dbReference>
<dbReference type="PANTHER" id="PTHR33355">
    <property type="entry name" value="WALL-ASSOCIATED RECEPTOR KINASE CARBOXY-TERMINAL PROTEIN-RELATED"/>
    <property type="match status" value="1"/>
</dbReference>
<dbReference type="OrthoDB" id="1743987at2759"/>
<evidence type="ECO:0000256" key="2">
    <source>
        <dbReference type="ARBA" id="ARBA00023157"/>
    </source>
</evidence>
<dbReference type="AlphaFoldDB" id="A0A6A1VBE6"/>
<keyword evidence="5" id="KW-1185">Reference proteome</keyword>
<protein>
    <recommendedName>
        <fullName evidence="3">Ig-like domain-containing protein</fullName>
    </recommendedName>
</protein>
<evidence type="ECO:0000313" key="4">
    <source>
        <dbReference type="EMBL" id="KAB1210084.1"/>
    </source>
</evidence>
<evidence type="ECO:0000256" key="1">
    <source>
        <dbReference type="ARBA" id="ARBA00022729"/>
    </source>
</evidence>
<evidence type="ECO:0000259" key="3">
    <source>
        <dbReference type="PROSITE" id="PS50835"/>
    </source>
</evidence>